<gene>
    <name evidence="10" type="ORF">D3230_11805</name>
</gene>
<keyword evidence="7 8" id="KW-0472">Membrane</keyword>
<evidence type="ECO:0000256" key="3">
    <source>
        <dbReference type="ARBA" id="ARBA00022475"/>
    </source>
</evidence>
<organism evidence="10 11">
    <name type="scientific">Leucobacter chromiireducens subsp. solipictus</name>
    <dbReference type="NCBI Taxonomy" id="398235"/>
    <lineage>
        <taxon>Bacteria</taxon>
        <taxon>Bacillati</taxon>
        <taxon>Actinomycetota</taxon>
        <taxon>Actinomycetes</taxon>
        <taxon>Micrococcales</taxon>
        <taxon>Microbacteriaceae</taxon>
        <taxon>Leucobacter</taxon>
    </lineage>
</organism>
<feature type="transmembrane region" description="Helical" evidence="8">
    <location>
        <begin position="411"/>
        <end position="430"/>
    </location>
</feature>
<dbReference type="Proteomes" id="UP001645859">
    <property type="component" value="Unassembled WGS sequence"/>
</dbReference>
<feature type="transmembrane region" description="Helical" evidence="8">
    <location>
        <begin position="60"/>
        <end position="82"/>
    </location>
</feature>
<feature type="transmembrane region" description="Helical" evidence="8">
    <location>
        <begin position="159"/>
        <end position="188"/>
    </location>
</feature>
<evidence type="ECO:0000313" key="10">
    <source>
        <dbReference type="EMBL" id="MBL3679965.1"/>
    </source>
</evidence>
<dbReference type="EMBL" id="QYAC01000006">
    <property type="protein sequence ID" value="MBL3679965.1"/>
    <property type="molecule type" value="Genomic_DNA"/>
</dbReference>
<feature type="transmembrane region" description="Helical" evidence="8">
    <location>
        <begin position="194"/>
        <end position="213"/>
    </location>
</feature>
<feature type="transmembrane region" description="Helical" evidence="8">
    <location>
        <begin position="118"/>
        <end position="138"/>
    </location>
</feature>
<evidence type="ECO:0000256" key="8">
    <source>
        <dbReference type="SAM" id="Phobius"/>
    </source>
</evidence>
<feature type="domain" description="Major facilitator superfamily (MFS) profile" evidence="9">
    <location>
        <begin position="22"/>
        <end position="434"/>
    </location>
</feature>
<dbReference type="Pfam" id="PF00083">
    <property type="entry name" value="Sugar_tr"/>
    <property type="match status" value="1"/>
</dbReference>
<dbReference type="SUPFAM" id="SSF103473">
    <property type="entry name" value="MFS general substrate transporter"/>
    <property type="match status" value="1"/>
</dbReference>
<dbReference type="RefSeq" id="WP_202345246.1">
    <property type="nucleotide sequence ID" value="NZ_BAAAPI010000004.1"/>
</dbReference>
<keyword evidence="11" id="KW-1185">Reference proteome</keyword>
<evidence type="ECO:0000256" key="2">
    <source>
        <dbReference type="ARBA" id="ARBA00022448"/>
    </source>
</evidence>
<dbReference type="InterPro" id="IPR036259">
    <property type="entry name" value="MFS_trans_sf"/>
</dbReference>
<evidence type="ECO:0000256" key="7">
    <source>
        <dbReference type="ARBA" id="ARBA00023136"/>
    </source>
</evidence>
<feature type="transmembrane region" description="Helical" evidence="8">
    <location>
        <begin position="290"/>
        <end position="308"/>
    </location>
</feature>
<keyword evidence="4 8" id="KW-0812">Transmembrane</keyword>
<feature type="transmembrane region" description="Helical" evidence="8">
    <location>
        <begin position="379"/>
        <end position="399"/>
    </location>
</feature>
<dbReference type="PROSITE" id="PS50850">
    <property type="entry name" value="MFS"/>
    <property type="match status" value="1"/>
</dbReference>
<keyword evidence="3" id="KW-1003">Cell membrane</keyword>
<evidence type="ECO:0000313" key="11">
    <source>
        <dbReference type="Proteomes" id="UP001645859"/>
    </source>
</evidence>
<accession>A0ABS1SHG2</accession>
<feature type="transmembrane region" description="Helical" evidence="8">
    <location>
        <begin position="255"/>
        <end position="284"/>
    </location>
</feature>
<reference evidence="10 11" key="1">
    <citation type="submission" date="2018-09" db="EMBL/GenBank/DDBJ databases">
        <title>Comparative genomics of Leucobacter spp.</title>
        <authorList>
            <person name="Reis A.C."/>
            <person name="Kolvenbach B.A."/>
            <person name="Corvini P.F.X."/>
            <person name="Nunes O.C."/>
        </authorList>
    </citation>
    <scope>NUCLEOTIDE SEQUENCE [LARGE SCALE GENOMIC DNA]</scope>
    <source>
        <strain evidence="10 11">TAN 31504</strain>
    </source>
</reference>
<feature type="transmembrane region" description="Helical" evidence="8">
    <location>
        <begin position="94"/>
        <end position="112"/>
    </location>
</feature>
<keyword evidence="2" id="KW-0813">Transport</keyword>
<keyword evidence="5" id="KW-0769">Symport</keyword>
<proteinExistence type="predicted"/>
<evidence type="ECO:0000256" key="5">
    <source>
        <dbReference type="ARBA" id="ARBA00022847"/>
    </source>
</evidence>
<evidence type="ECO:0000256" key="4">
    <source>
        <dbReference type="ARBA" id="ARBA00022692"/>
    </source>
</evidence>
<dbReference type="Gene3D" id="1.20.1250.20">
    <property type="entry name" value="MFS general substrate transporter like domains"/>
    <property type="match status" value="2"/>
</dbReference>
<dbReference type="InterPro" id="IPR020846">
    <property type="entry name" value="MFS_dom"/>
</dbReference>
<dbReference type="InterPro" id="IPR051084">
    <property type="entry name" value="H+-coupled_symporters"/>
</dbReference>
<evidence type="ECO:0000256" key="1">
    <source>
        <dbReference type="ARBA" id="ARBA00004651"/>
    </source>
</evidence>
<feature type="transmembrane region" description="Helical" evidence="8">
    <location>
        <begin position="345"/>
        <end position="367"/>
    </location>
</feature>
<protein>
    <submittedName>
        <fullName evidence="10">MFS transporter</fullName>
    </submittedName>
</protein>
<keyword evidence="6 8" id="KW-1133">Transmembrane helix</keyword>
<sequence>MTHTISPAPPASAAQRSAARRNLAGTGVGNALEWFDWSIYSTFAPFFAASFFDATDPVSAFLSTLVVFAVGFVARPIGGALFGRLSDRVGRKRTLSLTMVTIAAASLVIGITPSYETIGVAASIILVVARLAQGLAYGGEQPAAGAFLSEQAPPERRGLWSSLVYFSGTIGAASGMALGAILAAVFGTEALGTWAWRIPFIVAGCSGLFALYMRSRMTETEQFTATLEVPVAAAGGSSAGRGLWRDFWRMRRSALTVMGMGVGLTVAYYFWVVAAAAFSIAVLGADATQVLFASLLANLVFIAVLPLWGRLSDRIGRRPVQLIGILGTLVSILPLSQLIDGDPVHLFAAMTVAGVLLAAPCAVSPAVMAELFPTRVRTAGVAIPLAVTTAVFGGTSLYLQTWMATAIGPNAFAIYVMVLLTISAVTVLLMPETKGRILTDNERDFQARP</sequence>
<dbReference type="PANTHER" id="PTHR43528">
    <property type="entry name" value="ALPHA-KETOGLUTARATE PERMEASE"/>
    <property type="match status" value="1"/>
</dbReference>
<dbReference type="PANTHER" id="PTHR43528:SF1">
    <property type="entry name" value="ALPHA-KETOGLUTARATE PERMEASE"/>
    <property type="match status" value="1"/>
</dbReference>
<comment type="subcellular location">
    <subcellularLocation>
        <location evidence="1">Cell membrane</location>
        <topology evidence="1">Multi-pass membrane protein</topology>
    </subcellularLocation>
</comment>
<feature type="transmembrane region" description="Helical" evidence="8">
    <location>
        <begin position="320"/>
        <end position="339"/>
    </location>
</feature>
<evidence type="ECO:0000259" key="9">
    <source>
        <dbReference type="PROSITE" id="PS50850"/>
    </source>
</evidence>
<evidence type="ECO:0000256" key="6">
    <source>
        <dbReference type="ARBA" id="ARBA00022989"/>
    </source>
</evidence>
<dbReference type="InterPro" id="IPR005828">
    <property type="entry name" value="MFS_sugar_transport-like"/>
</dbReference>
<comment type="caution">
    <text evidence="10">The sequence shown here is derived from an EMBL/GenBank/DDBJ whole genome shotgun (WGS) entry which is preliminary data.</text>
</comment>
<name>A0ABS1SHG2_9MICO</name>